<accession>A0A6N0HSZ6</accession>
<dbReference type="Gene3D" id="1.10.10.10">
    <property type="entry name" value="Winged helix-like DNA-binding domain superfamily/Winged helix DNA-binding domain"/>
    <property type="match status" value="1"/>
</dbReference>
<dbReference type="Pfam" id="PF03466">
    <property type="entry name" value="LysR_substrate"/>
    <property type="match status" value="1"/>
</dbReference>
<organism evidence="6 7">
    <name type="scientific">Candidatus Reidiella endopervernicosa</name>
    <dbReference type="NCBI Taxonomy" id="2738883"/>
    <lineage>
        <taxon>Bacteria</taxon>
        <taxon>Pseudomonadati</taxon>
        <taxon>Pseudomonadota</taxon>
        <taxon>Gammaproteobacteria</taxon>
        <taxon>Candidatus Reidiella</taxon>
    </lineage>
</organism>
<dbReference type="SUPFAM" id="SSF46785">
    <property type="entry name" value="Winged helix' DNA-binding domain"/>
    <property type="match status" value="1"/>
</dbReference>
<evidence type="ECO:0000256" key="4">
    <source>
        <dbReference type="ARBA" id="ARBA00023163"/>
    </source>
</evidence>
<comment type="similarity">
    <text evidence="1">Belongs to the LysR transcriptional regulatory family.</text>
</comment>
<dbReference type="InterPro" id="IPR058163">
    <property type="entry name" value="LysR-type_TF_proteobact-type"/>
</dbReference>
<gene>
    <name evidence="6" type="ORF">HUE57_03915</name>
</gene>
<proteinExistence type="inferred from homology"/>
<dbReference type="InterPro" id="IPR000847">
    <property type="entry name" value="LysR_HTH_N"/>
</dbReference>
<dbReference type="PANTHER" id="PTHR30537">
    <property type="entry name" value="HTH-TYPE TRANSCRIPTIONAL REGULATOR"/>
    <property type="match status" value="1"/>
</dbReference>
<evidence type="ECO:0000256" key="3">
    <source>
        <dbReference type="ARBA" id="ARBA00023125"/>
    </source>
</evidence>
<dbReference type="AlphaFoldDB" id="A0A6N0HSZ6"/>
<dbReference type="EMBL" id="CP054491">
    <property type="protein sequence ID" value="QKQ25538.1"/>
    <property type="molecule type" value="Genomic_DNA"/>
</dbReference>
<dbReference type="FunFam" id="1.10.10.10:FF:000001">
    <property type="entry name" value="LysR family transcriptional regulator"/>
    <property type="match status" value="1"/>
</dbReference>
<dbReference type="KEGG" id="rev:HUE57_03915"/>
<sequence>MDRFDEIETFVRIVETGSITAAANQLNIAKSAVSRRLQELENRLGVQLLQRTTRRLHLTDPGQELYQRGLRLLHDLEETEQQIISGQQALQGPLRISAPIAFSVNHLGSMINTFLAQHPNVEFDLQLDDREINMVEEGIDVTLRVGRLEDSSLIAKRIAPINFLLCAAPAYLEKHGEPTCAVALADHDAIGYTLSPEGRS</sequence>
<dbReference type="GO" id="GO:0003700">
    <property type="term" value="F:DNA-binding transcription factor activity"/>
    <property type="evidence" value="ECO:0007669"/>
    <property type="project" value="InterPro"/>
</dbReference>
<dbReference type="PRINTS" id="PR00039">
    <property type="entry name" value="HTHLYSR"/>
</dbReference>
<dbReference type="InterPro" id="IPR036388">
    <property type="entry name" value="WH-like_DNA-bd_sf"/>
</dbReference>
<keyword evidence="2" id="KW-0805">Transcription regulation</keyword>
<dbReference type="SUPFAM" id="SSF53850">
    <property type="entry name" value="Periplasmic binding protein-like II"/>
    <property type="match status" value="1"/>
</dbReference>
<dbReference type="InterPro" id="IPR036390">
    <property type="entry name" value="WH_DNA-bd_sf"/>
</dbReference>
<evidence type="ECO:0000256" key="2">
    <source>
        <dbReference type="ARBA" id="ARBA00023015"/>
    </source>
</evidence>
<dbReference type="Pfam" id="PF00126">
    <property type="entry name" value="HTH_1"/>
    <property type="match status" value="1"/>
</dbReference>
<dbReference type="PROSITE" id="PS50931">
    <property type="entry name" value="HTH_LYSR"/>
    <property type="match status" value="1"/>
</dbReference>
<feature type="domain" description="HTH lysR-type" evidence="5">
    <location>
        <begin position="1"/>
        <end position="59"/>
    </location>
</feature>
<evidence type="ECO:0000256" key="1">
    <source>
        <dbReference type="ARBA" id="ARBA00009437"/>
    </source>
</evidence>
<protein>
    <submittedName>
        <fullName evidence="6">LysR family transcriptional regulator</fullName>
    </submittedName>
</protein>
<dbReference type="Proteomes" id="UP000509658">
    <property type="component" value="Chromosome"/>
</dbReference>
<evidence type="ECO:0000259" key="5">
    <source>
        <dbReference type="PROSITE" id="PS50931"/>
    </source>
</evidence>
<keyword evidence="7" id="KW-1185">Reference proteome</keyword>
<keyword evidence="3" id="KW-0238">DNA-binding</keyword>
<reference evidence="6 7" key="1">
    <citation type="submission" date="2020-05" db="EMBL/GenBank/DDBJ databases">
        <title>Horizontal transmission and recombination maintain forever young bacterial symbiont genomes.</title>
        <authorList>
            <person name="Russell S.L."/>
            <person name="Pepper-Tunick E."/>
            <person name="Svedberg J."/>
            <person name="Byrne A."/>
            <person name="Ruelas Castillo J."/>
            <person name="Vollmers C."/>
            <person name="Beinart R.A."/>
            <person name="Corbett-Detig R."/>
        </authorList>
    </citation>
    <scope>NUCLEOTIDE SEQUENCE [LARGE SCALE GENOMIC DNA]</scope>
    <source>
        <strain evidence="6">Santa_Monica_outfall</strain>
    </source>
</reference>
<dbReference type="GO" id="GO:0003677">
    <property type="term" value="F:DNA binding"/>
    <property type="evidence" value="ECO:0007669"/>
    <property type="project" value="UniProtKB-KW"/>
</dbReference>
<dbReference type="Gene3D" id="3.40.190.290">
    <property type="match status" value="1"/>
</dbReference>
<dbReference type="CDD" id="cd08422">
    <property type="entry name" value="PBP2_CrgA_like"/>
    <property type="match status" value="1"/>
</dbReference>
<keyword evidence="4" id="KW-0804">Transcription</keyword>
<evidence type="ECO:0000313" key="6">
    <source>
        <dbReference type="EMBL" id="QKQ25538.1"/>
    </source>
</evidence>
<evidence type="ECO:0000313" key="7">
    <source>
        <dbReference type="Proteomes" id="UP000509658"/>
    </source>
</evidence>
<name>A0A6N0HSZ6_9GAMM</name>
<dbReference type="InterPro" id="IPR005119">
    <property type="entry name" value="LysR_subst-bd"/>
</dbReference>
<dbReference type="PANTHER" id="PTHR30537:SF5">
    <property type="entry name" value="HTH-TYPE TRANSCRIPTIONAL ACTIVATOR TTDR-RELATED"/>
    <property type="match status" value="1"/>
</dbReference>